<dbReference type="Proteomes" id="UP000031512">
    <property type="component" value="Unassembled WGS sequence"/>
</dbReference>
<dbReference type="EMBL" id="ACOU01000008">
    <property type="protein sequence ID" value="EKX71990.1"/>
    <property type="molecule type" value="Genomic_DNA"/>
</dbReference>
<evidence type="ECO:0000313" key="3">
    <source>
        <dbReference type="Proteomes" id="UP000031512"/>
    </source>
</evidence>
<sequence length="367" mass="41959">MEMSKPTVNIGYYIGSNYVEEGDGKYYYNGGSTNIVLTEEDYSSGTCLYKKHVHKPEYGSKIGNIHYNNGWVTLFPAPKDYYSVTVYYGEHDEFHKYPLILQLGDDYYTTASNQRWNRDISITSISLKRNLDIQNCARASVHIVNISQTRGISCSGKSGYQRPSVTADKSKERIHGYTRYTHSSQPIKPFSVSLFIDGSIRQTGIIPLPKDVMEINVYFPVSHQQPMLIHFEHEGDKWFKRISPTENSWIEITAGADNRPENKSDHEHIKKNIKVLTSHGIYGKTQNHGTGSHPYTEHNLVRNTEEKHSSLTKYKKIDPKKNFIIMPSSTVAILGVAMAIVGTGLLYMGLRTYIRMHSRPYRIIRLH</sequence>
<accession>L1L9X9</accession>
<dbReference type="AlphaFoldDB" id="L1L9X9"/>
<evidence type="ECO:0000256" key="1">
    <source>
        <dbReference type="SAM" id="Phobius"/>
    </source>
</evidence>
<gene>
    <name evidence="2" type="ORF">BEWA_016680</name>
</gene>
<dbReference type="RefSeq" id="XP_004831442.1">
    <property type="nucleotide sequence ID" value="XM_004831385.1"/>
</dbReference>
<reference evidence="2 3" key="1">
    <citation type="journal article" date="2012" name="BMC Genomics">
        <title>Comparative genomic analysis and phylogenetic position of Theileria equi.</title>
        <authorList>
            <person name="Kappmeyer L.S."/>
            <person name="Thiagarajan M."/>
            <person name="Herndon D.R."/>
            <person name="Ramsay J.D."/>
            <person name="Caler E."/>
            <person name="Djikeng A."/>
            <person name="Gillespie J.J."/>
            <person name="Lau A.O."/>
            <person name="Roalson E.H."/>
            <person name="Silva J.C."/>
            <person name="Silva M.G."/>
            <person name="Suarez C.E."/>
            <person name="Ueti M.W."/>
            <person name="Nene V.M."/>
            <person name="Mealey R.H."/>
            <person name="Knowles D.P."/>
            <person name="Brayton K.A."/>
        </authorList>
    </citation>
    <scope>NUCLEOTIDE SEQUENCE [LARGE SCALE GENOMIC DNA]</scope>
    <source>
        <strain evidence="2 3">WA</strain>
    </source>
</reference>
<keyword evidence="3" id="KW-1185">Reference proteome</keyword>
<keyword evidence="1" id="KW-1133">Transmembrane helix</keyword>
<keyword evidence="1" id="KW-0472">Membrane</keyword>
<dbReference type="GeneID" id="15804903"/>
<dbReference type="KEGG" id="beq:BEWA_016680"/>
<feature type="transmembrane region" description="Helical" evidence="1">
    <location>
        <begin position="323"/>
        <end position="350"/>
    </location>
</feature>
<name>L1L9X9_THEEQ</name>
<evidence type="ECO:0000313" key="2">
    <source>
        <dbReference type="EMBL" id="EKX71990.1"/>
    </source>
</evidence>
<dbReference type="VEuPathDB" id="PiroplasmaDB:BEWA_016680"/>
<comment type="caution">
    <text evidence="2">The sequence shown here is derived from an EMBL/GenBank/DDBJ whole genome shotgun (WGS) entry which is preliminary data.</text>
</comment>
<keyword evidence="1" id="KW-0812">Transmembrane</keyword>
<protein>
    <submittedName>
        <fullName evidence="2">Uncharacterized protein</fullName>
    </submittedName>
</protein>
<organism evidence="2 3">
    <name type="scientific">Theileria equi strain WA</name>
    <dbReference type="NCBI Taxonomy" id="1537102"/>
    <lineage>
        <taxon>Eukaryota</taxon>
        <taxon>Sar</taxon>
        <taxon>Alveolata</taxon>
        <taxon>Apicomplexa</taxon>
        <taxon>Aconoidasida</taxon>
        <taxon>Piroplasmida</taxon>
        <taxon>Theileriidae</taxon>
        <taxon>Theileria</taxon>
    </lineage>
</organism>
<proteinExistence type="predicted"/>